<evidence type="ECO:0000313" key="1">
    <source>
        <dbReference type="EMBL" id="KAK3018708.1"/>
    </source>
</evidence>
<gene>
    <name evidence="1" type="ORF">RJ639_005049</name>
</gene>
<dbReference type="EMBL" id="JAVXUP010000922">
    <property type="protein sequence ID" value="KAK3018708.1"/>
    <property type="molecule type" value="Genomic_DNA"/>
</dbReference>
<dbReference type="Proteomes" id="UP001188597">
    <property type="component" value="Unassembled WGS sequence"/>
</dbReference>
<protein>
    <submittedName>
        <fullName evidence="1">Uncharacterized protein</fullName>
    </submittedName>
</protein>
<dbReference type="Pfam" id="PF08132">
    <property type="entry name" value="AdoMetDC_leader"/>
    <property type="match status" value="1"/>
</dbReference>
<evidence type="ECO:0000313" key="2">
    <source>
        <dbReference type="Proteomes" id="UP001188597"/>
    </source>
</evidence>
<proteinExistence type="predicted"/>
<feature type="non-terminal residue" evidence="1">
    <location>
        <position position="1"/>
    </location>
</feature>
<organism evidence="1 2">
    <name type="scientific">Escallonia herrerae</name>
    <dbReference type="NCBI Taxonomy" id="1293975"/>
    <lineage>
        <taxon>Eukaryota</taxon>
        <taxon>Viridiplantae</taxon>
        <taxon>Streptophyta</taxon>
        <taxon>Embryophyta</taxon>
        <taxon>Tracheophyta</taxon>
        <taxon>Spermatophyta</taxon>
        <taxon>Magnoliopsida</taxon>
        <taxon>eudicotyledons</taxon>
        <taxon>Gunneridae</taxon>
        <taxon>Pentapetalae</taxon>
        <taxon>asterids</taxon>
        <taxon>campanulids</taxon>
        <taxon>Escalloniales</taxon>
        <taxon>Escalloniaceae</taxon>
        <taxon>Escallonia</taxon>
    </lineage>
</organism>
<reference evidence="1" key="1">
    <citation type="submission" date="2022-12" db="EMBL/GenBank/DDBJ databases">
        <title>Draft genome assemblies for two species of Escallonia (Escalloniales).</title>
        <authorList>
            <person name="Chanderbali A."/>
            <person name="Dervinis C."/>
            <person name="Anghel I."/>
            <person name="Soltis D."/>
            <person name="Soltis P."/>
            <person name="Zapata F."/>
        </authorList>
    </citation>
    <scope>NUCLEOTIDE SEQUENCE</scope>
    <source>
        <strain evidence="1">UCBG64.0493</strain>
        <tissue evidence="1">Leaf</tissue>
    </source>
</reference>
<sequence length="61" mass="6345">AGLNVLIESKGGKTKSSSSKSFYEAPLALKTFDLTVESSSSDLLLTPTACEGHPESSQGLE</sequence>
<dbReference type="InterPro" id="IPR012511">
    <property type="entry name" value="AdoMetDC_leader"/>
</dbReference>
<accession>A0AA88W2U8</accession>
<name>A0AA88W2U8_9ASTE</name>
<keyword evidence="2" id="KW-1185">Reference proteome</keyword>
<dbReference type="AlphaFoldDB" id="A0AA88W2U8"/>
<comment type="caution">
    <text evidence="1">The sequence shown here is derived from an EMBL/GenBank/DDBJ whole genome shotgun (WGS) entry which is preliminary data.</text>
</comment>